<evidence type="ECO:0000313" key="3">
    <source>
        <dbReference type="EMBL" id="DAZ97798.1"/>
    </source>
</evidence>
<name>A0AAV2YWM9_9STRA</name>
<sequence length="601" mass="65156">MVATPKVLVGFAALALAAINGVDAAPTQANPTTIYSGKLLMNEMNPAYAAVQRRGRLGVAIKNVKPHLGRKLEEHEVKNDDITRVEDHLGPLERDLKVLTEKYSFKEYGSQPWPSSYWPMFRDGINHRWSDDELSASEKYAKAFGKDVDEVTKEVSKKAGVLSQVDNGASECTTDEECVGREGDYVACGKRRGESKGLCIPKWFGICHAWAPAAILEEEPQCTVTKNGVDFTIMDIKGLLTQVYDDTDLHTIFTGARHDGASDESAVDQFGRFTDPARRDLGPGYFHLVTTNMLGKHGKSFVIDTSPDAPVWNQPIRGYNVKSVEYLSLAEGAKLVKDSLSSYVFNDKAVKTAKVATEVSWIFERETNEAWVGVHIDDATHTQTYEYVLELDENNHIIGGEWINESKTNHPDFLWFPVGKPSDGAVTKSGISYADVKDLLEKARQCDGKTEAPTAAPTPVAAGSPVPTASRNGTNGTAGSHNGKHNQQQQQQKQVKVTSHDFLPKASVVGQKAPGKPIEVEYVEVSPVAVTPSPFTKPSPKADNKPSSPKTDNKPSSPKADTKPSSPKADQKPADTKAAEAPAPGKVHGKGDAPAPAKNAC</sequence>
<dbReference type="EMBL" id="DAKRPA010000125">
    <property type="protein sequence ID" value="DAZ97798.1"/>
    <property type="molecule type" value="Genomic_DNA"/>
</dbReference>
<evidence type="ECO:0000256" key="2">
    <source>
        <dbReference type="SAM" id="SignalP"/>
    </source>
</evidence>
<feature type="compositionally biased region" description="Polar residues" evidence="1">
    <location>
        <begin position="545"/>
        <end position="556"/>
    </location>
</feature>
<feature type="compositionally biased region" description="Low complexity" evidence="1">
    <location>
        <begin position="452"/>
        <end position="470"/>
    </location>
</feature>
<dbReference type="GO" id="GO:0016755">
    <property type="term" value="F:aminoacyltransferase activity"/>
    <property type="evidence" value="ECO:0007669"/>
    <property type="project" value="InterPro"/>
</dbReference>
<feature type="compositionally biased region" description="Polar residues" evidence="1">
    <location>
        <begin position="471"/>
        <end position="480"/>
    </location>
</feature>
<dbReference type="Gene3D" id="3.30.40.240">
    <property type="entry name" value="Transglutaminase elicitor, body domain"/>
    <property type="match status" value="1"/>
</dbReference>
<feature type="signal peptide" evidence="2">
    <location>
        <begin position="1"/>
        <end position="24"/>
    </location>
</feature>
<evidence type="ECO:0000256" key="1">
    <source>
        <dbReference type="SAM" id="MobiDB-lite"/>
    </source>
</evidence>
<feature type="region of interest" description="Disordered" evidence="1">
    <location>
        <begin position="447"/>
        <end position="497"/>
    </location>
</feature>
<dbReference type="InterPro" id="IPR032048">
    <property type="entry name" value="TGase_elicitor"/>
</dbReference>
<protein>
    <recommendedName>
        <fullName evidence="5">Elicitor-like transglutaminase</fullName>
    </recommendedName>
</protein>
<evidence type="ECO:0000313" key="4">
    <source>
        <dbReference type="Proteomes" id="UP001146120"/>
    </source>
</evidence>
<evidence type="ECO:0008006" key="5">
    <source>
        <dbReference type="Google" id="ProtNLM"/>
    </source>
</evidence>
<reference evidence="3" key="2">
    <citation type="journal article" date="2023" name="Microbiol Resour">
        <title>Decontamination and Annotation of the Draft Genome Sequence of the Oomycete Lagenidium giganteum ARSEF 373.</title>
        <authorList>
            <person name="Morgan W.R."/>
            <person name="Tartar A."/>
        </authorList>
    </citation>
    <scope>NUCLEOTIDE SEQUENCE</scope>
    <source>
        <strain evidence="3">ARSEF 373</strain>
    </source>
</reference>
<feature type="compositionally biased region" description="Basic and acidic residues" evidence="1">
    <location>
        <begin position="569"/>
        <end position="578"/>
    </location>
</feature>
<gene>
    <name evidence="3" type="ORF">N0F65_009544</name>
</gene>
<reference evidence="3" key="1">
    <citation type="submission" date="2022-11" db="EMBL/GenBank/DDBJ databases">
        <authorList>
            <person name="Morgan W.R."/>
            <person name="Tartar A."/>
        </authorList>
    </citation>
    <scope>NUCLEOTIDE SEQUENCE</scope>
    <source>
        <strain evidence="3">ARSEF 373</strain>
    </source>
</reference>
<dbReference type="Proteomes" id="UP001146120">
    <property type="component" value="Unassembled WGS sequence"/>
</dbReference>
<feature type="region of interest" description="Disordered" evidence="1">
    <location>
        <begin position="530"/>
        <end position="601"/>
    </location>
</feature>
<feature type="compositionally biased region" description="Low complexity" evidence="1">
    <location>
        <begin position="487"/>
        <end position="497"/>
    </location>
</feature>
<keyword evidence="2" id="KW-0732">Signal</keyword>
<comment type="caution">
    <text evidence="3">The sequence shown here is derived from an EMBL/GenBank/DDBJ whole genome shotgun (WGS) entry which is preliminary data.</text>
</comment>
<dbReference type="AlphaFoldDB" id="A0AAV2YWM9"/>
<organism evidence="3 4">
    <name type="scientific">Lagenidium giganteum</name>
    <dbReference type="NCBI Taxonomy" id="4803"/>
    <lineage>
        <taxon>Eukaryota</taxon>
        <taxon>Sar</taxon>
        <taxon>Stramenopiles</taxon>
        <taxon>Oomycota</taxon>
        <taxon>Peronosporomycetes</taxon>
        <taxon>Pythiales</taxon>
        <taxon>Pythiaceae</taxon>
    </lineage>
</organism>
<feature type="chain" id="PRO_5043932104" description="Elicitor-like transglutaminase" evidence="2">
    <location>
        <begin position="25"/>
        <end position="601"/>
    </location>
</feature>
<dbReference type="Pfam" id="PF16683">
    <property type="entry name" value="TGase_elicitor"/>
    <property type="match status" value="1"/>
</dbReference>
<proteinExistence type="predicted"/>
<keyword evidence="4" id="KW-1185">Reference proteome</keyword>
<accession>A0AAV2YWM9</accession>